<dbReference type="Proteomes" id="UP000000555">
    <property type="component" value="Chromosome"/>
</dbReference>
<accession>Q8R714</accession>
<dbReference type="InterPro" id="IPR034216">
    <property type="entry name" value="C5a_Peptidase"/>
</dbReference>
<dbReference type="PANTHER" id="PTHR43806">
    <property type="entry name" value="PEPTIDASE S8"/>
    <property type="match status" value="1"/>
</dbReference>
<organism evidence="14 15">
    <name type="scientific">Caldanaerobacter subterraneus subsp. tengcongensis (strain DSM 15242 / JCM 11007 / NBRC 100824 / MB4)</name>
    <name type="common">Thermoanaerobacter tengcongensis</name>
    <dbReference type="NCBI Taxonomy" id="273068"/>
    <lineage>
        <taxon>Bacteria</taxon>
        <taxon>Bacillati</taxon>
        <taxon>Bacillota</taxon>
        <taxon>Clostridia</taxon>
        <taxon>Thermoanaerobacterales</taxon>
        <taxon>Thermoanaerobacteraceae</taxon>
        <taxon>Caldanaerobacter</taxon>
    </lineage>
</organism>
<dbReference type="CDD" id="cd07475">
    <property type="entry name" value="Peptidases_S8_C5a_Peptidase"/>
    <property type="match status" value="1"/>
</dbReference>
<dbReference type="InterPro" id="IPR036852">
    <property type="entry name" value="Peptidase_S8/S53_dom_sf"/>
</dbReference>
<dbReference type="Gene3D" id="2.60.40.4070">
    <property type="match status" value="1"/>
</dbReference>
<dbReference type="Pfam" id="PF02368">
    <property type="entry name" value="Big_2"/>
    <property type="match status" value="1"/>
</dbReference>
<dbReference type="KEGG" id="tte:TTE2615"/>
<evidence type="ECO:0000256" key="9">
    <source>
        <dbReference type="PIRSR" id="PIRSR615500-1"/>
    </source>
</evidence>
<dbReference type="Pfam" id="PF06280">
    <property type="entry name" value="fn3_5"/>
    <property type="match status" value="1"/>
</dbReference>
<dbReference type="PANTHER" id="PTHR43806:SF65">
    <property type="entry name" value="SERINE PROTEASE APRX"/>
    <property type="match status" value="1"/>
</dbReference>
<evidence type="ECO:0000256" key="7">
    <source>
        <dbReference type="ARBA" id="ARBA00022801"/>
    </source>
</evidence>
<evidence type="ECO:0000259" key="13">
    <source>
        <dbReference type="PROSITE" id="PS51272"/>
    </source>
</evidence>
<dbReference type="EMBL" id="AE008691">
    <property type="protein sequence ID" value="AAM25735.1"/>
    <property type="molecule type" value="Genomic_DNA"/>
</dbReference>
<dbReference type="PROSITE" id="PS51892">
    <property type="entry name" value="SUBTILASE"/>
    <property type="match status" value="1"/>
</dbReference>
<dbReference type="GO" id="GO:0006508">
    <property type="term" value="P:proteolysis"/>
    <property type="evidence" value="ECO:0007669"/>
    <property type="project" value="UniProtKB-KW"/>
</dbReference>
<feature type="domain" description="SLH" evidence="13">
    <location>
        <begin position="1940"/>
        <end position="1999"/>
    </location>
</feature>
<dbReference type="STRING" id="273068.TTE2615"/>
<dbReference type="SMART" id="SM00635">
    <property type="entry name" value="BID_2"/>
    <property type="match status" value="3"/>
</dbReference>
<feature type="domain" description="SLH" evidence="13">
    <location>
        <begin position="1815"/>
        <end position="1878"/>
    </location>
</feature>
<keyword evidence="15" id="KW-1185">Reference proteome</keyword>
<sequence length="1999" mass="217889">MSKSYRYGNTGEGVKGFMWKRLLVFLVAFTLVFSVFGTFGYSQSFTTQASKNVSVDSLKIDEAALKQIAKSKFVEKLQPYQPKSKASDKAGNQIEYLGDGTQQEIEKYSPEQYVRVIIELKEDSLASYAVKADKTLKTLKEAEKQAVLAKIDETQAAVKNTLIQKFGFIPRHTYKTVLNGLSGQIKVKDIEKIKLLPQVKDVRIAHEYFLDMTSAVWSTNAPTVWEELGYKGEGMVVAIVDTGIDYRHQDMKITDPSKAKLTKEKVQEIASKMGLPYKYFTDKVPVGWNWADNNDEILDIGATASMHGQHVAGIVAANGQIKGVAPEAQLIAEKVFSNNPYFASAFSDDIVAGIDHAVAFGADVINMSLGATAGFVREDDPENLAIKRAVENGVIVVVSAGNSAYSTKAEFYPYAIDPDIGTVGSPGLFLDTIQVAASVNPGLTGKSFLVTPAPKDFDRVVYLVGSPSDHAPIDPADVLKDEYEVVYCGLGRPEDFQGKDLTGKVALISRGAITFNAKTINAQNAGAVAAIIFNNTSGTISMALGEGTKIPAVSILQSAGLAIKALLDQGQTVKVKFDGKVATNNLGTPPGDTVTDFSSWGVTPSFDFKPEIMAPGGGIYSTVNKDSYEVMSGTSMSAPHVSGAMALIAQALKEKVAKGELNLKGRDFVEMAKVMAMNTAKVIIDPTTSYGRIPMYPYSPRQQGAGMIQIDKAIKTPVVVTDVKGKAGIALGSISNSVTFTLVLRNFGNSDVTYNLKDKYGVLTDQVLAGYNLTHTAPLTGAVVTFDKDTVTVPANGQETVNVTLIIPQNAPRNIFAEGYISFVPQGSDVPELTVPYTAFYGNWDEPRVIDSPMWDEDTYYGYTGMAGEMNGELYFLGNIASENPDPGTIAISPNGDGIFDYVQPVLSFLRNARELRINVVDSNGNVVREISQEEYIRKNVAETSKARISDSWIWDGKVYDAINGKFEVAPDGQYYMRFESKIDYPNARTQVLEMPVKVDTIPPEVYINPDYIDEDGYLKDIYIADGKATVKWGGKDEGSGINSYVLITGKIDPVTFEVTNIDGELLPNDVNEAVIELPYRYTFIAILGIDYAGNVSDGIPGQNVCIGFNADIKDNFGPVINVIRPQPAEIFNTREIVVEGIIESGYTFGGLYINGERVRVDANNHFMTILHFDTDGRHKIEFLAYDDLYNENDPSTYEHKTEFAIPIYIDTTIPEITLNIDNFKGYMSPEGKVSLTVAGSVYDTGFGYKLYVNGNIVLNKEADEYTTLEDPFEVRVPLNVGPNNILVKAIDVATNKSEVTVSADVYTSDTENYVKVSYGDKQITIPLEKVTLASLKATPNPVYIPVGREASVKVDAVYTDGSTKDVTDKAVFEVVYGESAVLDKDVKGVIIGVNEGETTIKATYEDKSVEIKVVVSEAVTLGISVYPSFIQVPAGRSVPIIVYKHLSDGTKVEVTNEAKIIIDNPKVAQYIDGTVKGLMPGKAVLTAIYDIHSINVPITVTDPVLENITVQPSSIEIKVGDTAKLTVTAYYSDGTTKDITANAQYTFDPNIVSVDKGVVKGLKAGQTTITVSYNDKSAEVKVTVKEKEITPPPGGGIIPPPAPVTPPASTEQPKETPKAEEASQGKVVVEGNTTVLVVEENKVANEIKDATKKEVVFDLTNVGDTSSKAIEVPVKVLNMIAENNKNVVVKSGEVALSIDPKAMTVSEETLNLINKTGSVKLVVEDKGKKVANSLIPVSNAYDITIKTGENKIKLDSPVKLTFEVKDVKDIRKVGIYYLNEVTGKWEYVGGKIDKNANTITFEAKHFSTYGAFEYDKQFKDVEKDFWGYDVINVLASRHIIKGMTEDTFAPNAKITRAEFAALMIRALGIPEEPYKGEFEDVKEGMWYANAIEAAYQEGIMLGDGKKMRPDDPITREEMAAVIMRVYSKLAGYKEENIGNTTFADNNKISEWARNVVANAVKLGIVRGYDDNTFKPKDNATRAEAAAMLYRILEKSGNI</sequence>
<dbReference type="InterPro" id="IPR001119">
    <property type="entry name" value="SLH_dom"/>
</dbReference>
<dbReference type="eggNOG" id="COG5492">
    <property type="taxonomic scope" value="Bacteria"/>
</dbReference>
<dbReference type="InterPro" id="IPR050131">
    <property type="entry name" value="Peptidase_S8_subtilisin-like"/>
</dbReference>
<keyword evidence="3" id="KW-0964">Secreted</keyword>
<keyword evidence="6" id="KW-0677">Repeat</keyword>
<dbReference type="HOGENOM" id="CLU_001768_0_0_9"/>
<evidence type="ECO:0000256" key="5">
    <source>
        <dbReference type="ARBA" id="ARBA00022729"/>
    </source>
</evidence>
<feature type="region of interest" description="Disordered" evidence="12">
    <location>
        <begin position="1589"/>
        <end position="1627"/>
    </location>
</feature>
<dbReference type="Pfam" id="PF00082">
    <property type="entry name" value="Peptidase_S8"/>
    <property type="match status" value="1"/>
</dbReference>
<dbReference type="InterPro" id="IPR003343">
    <property type="entry name" value="Big_2"/>
</dbReference>
<evidence type="ECO:0000256" key="2">
    <source>
        <dbReference type="ARBA" id="ARBA00022512"/>
    </source>
</evidence>
<dbReference type="CDD" id="cd02133">
    <property type="entry name" value="PA_C5a_like"/>
    <property type="match status" value="1"/>
</dbReference>
<evidence type="ECO:0000313" key="15">
    <source>
        <dbReference type="Proteomes" id="UP000000555"/>
    </source>
</evidence>
<dbReference type="Pfam" id="PF00395">
    <property type="entry name" value="SLH"/>
    <property type="match status" value="3"/>
</dbReference>
<dbReference type="InterPro" id="IPR008964">
    <property type="entry name" value="Invasin/intimin_cell_adhesion"/>
</dbReference>
<feature type="active site" description="Charge relay system" evidence="9 10">
    <location>
        <position position="635"/>
    </location>
</feature>
<dbReference type="GO" id="GO:0016020">
    <property type="term" value="C:membrane"/>
    <property type="evidence" value="ECO:0007669"/>
    <property type="project" value="InterPro"/>
</dbReference>
<evidence type="ECO:0000256" key="4">
    <source>
        <dbReference type="ARBA" id="ARBA00022670"/>
    </source>
</evidence>
<dbReference type="GO" id="GO:0004252">
    <property type="term" value="F:serine-type endopeptidase activity"/>
    <property type="evidence" value="ECO:0007669"/>
    <property type="project" value="UniProtKB-UniRule"/>
</dbReference>
<dbReference type="PROSITE" id="PS00138">
    <property type="entry name" value="SUBTILASE_SER"/>
    <property type="match status" value="1"/>
</dbReference>
<dbReference type="InterPro" id="IPR003137">
    <property type="entry name" value="PA_domain"/>
</dbReference>
<dbReference type="InterPro" id="IPR010435">
    <property type="entry name" value="C5a/SBT2-like_Fn3"/>
</dbReference>
<dbReference type="Pfam" id="PF02225">
    <property type="entry name" value="PA"/>
    <property type="match status" value="1"/>
</dbReference>
<feature type="compositionally biased region" description="Pro residues" evidence="12">
    <location>
        <begin position="1591"/>
        <end position="1607"/>
    </location>
</feature>
<dbReference type="InterPro" id="IPR046450">
    <property type="entry name" value="PA_dom_sf"/>
</dbReference>
<proteinExistence type="inferred from homology"/>
<name>Q8R714_CALS4</name>
<dbReference type="PRINTS" id="PR00723">
    <property type="entry name" value="SUBTILISIN"/>
</dbReference>
<dbReference type="InterPro" id="IPR023828">
    <property type="entry name" value="Peptidase_S8_Ser-AS"/>
</dbReference>
<keyword evidence="7 10" id="KW-0378">Hydrolase</keyword>
<dbReference type="InterPro" id="IPR023827">
    <property type="entry name" value="Peptidase_S8_Asp-AS"/>
</dbReference>
<evidence type="ECO:0000256" key="6">
    <source>
        <dbReference type="ARBA" id="ARBA00022737"/>
    </source>
</evidence>
<dbReference type="InterPro" id="IPR000209">
    <property type="entry name" value="Peptidase_S8/S53_dom"/>
</dbReference>
<dbReference type="PROSITE" id="PS51272">
    <property type="entry name" value="SLH"/>
    <property type="match status" value="3"/>
</dbReference>
<evidence type="ECO:0000256" key="12">
    <source>
        <dbReference type="SAM" id="MobiDB-lite"/>
    </source>
</evidence>
<evidence type="ECO:0000256" key="11">
    <source>
        <dbReference type="RuleBase" id="RU003355"/>
    </source>
</evidence>
<evidence type="ECO:0000256" key="8">
    <source>
        <dbReference type="ARBA" id="ARBA00022825"/>
    </source>
</evidence>
<keyword evidence="5" id="KW-0732">Signal</keyword>
<comment type="similarity">
    <text evidence="1 10 11">Belongs to the peptidase S8 family.</text>
</comment>
<feature type="active site" description="Charge relay system" evidence="9 10">
    <location>
        <position position="241"/>
    </location>
</feature>
<feature type="compositionally biased region" description="Basic and acidic residues" evidence="12">
    <location>
        <begin position="1613"/>
        <end position="1624"/>
    </location>
</feature>
<keyword evidence="8 10" id="KW-0720">Serine protease</keyword>
<gene>
    <name evidence="14" type="primary">AprE3</name>
    <name evidence="14" type="ordered locus">TTE2615</name>
</gene>
<dbReference type="SUPFAM" id="SSF49373">
    <property type="entry name" value="Invasin/intimin cell-adhesion fragments"/>
    <property type="match status" value="1"/>
</dbReference>
<keyword evidence="2" id="KW-0134">Cell wall</keyword>
<dbReference type="SUPFAM" id="SSF52743">
    <property type="entry name" value="Subtilisin-like"/>
    <property type="match status" value="1"/>
</dbReference>
<dbReference type="Gene3D" id="2.60.40.1080">
    <property type="match status" value="3"/>
</dbReference>
<protein>
    <submittedName>
        <fullName evidence="14">Subtilisin-like serine proteases</fullName>
    </submittedName>
</protein>
<feature type="active site" description="Charge relay system" evidence="9 10">
    <location>
        <position position="307"/>
    </location>
</feature>
<evidence type="ECO:0000256" key="3">
    <source>
        <dbReference type="ARBA" id="ARBA00022525"/>
    </source>
</evidence>
<dbReference type="Gene3D" id="3.50.30.30">
    <property type="match status" value="1"/>
</dbReference>
<evidence type="ECO:0000256" key="10">
    <source>
        <dbReference type="PROSITE-ProRule" id="PRU01240"/>
    </source>
</evidence>
<dbReference type="Gene3D" id="3.40.50.200">
    <property type="entry name" value="Peptidase S8/S53 domain"/>
    <property type="match status" value="1"/>
</dbReference>
<dbReference type="SUPFAM" id="SSF52025">
    <property type="entry name" value="PA domain"/>
    <property type="match status" value="1"/>
</dbReference>
<dbReference type="InterPro" id="IPR015500">
    <property type="entry name" value="Peptidase_S8_subtilisin-rel"/>
</dbReference>
<feature type="domain" description="SLH" evidence="13">
    <location>
        <begin position="1879"/>
        <end position="1937"/>
    </location>
</feature>
<evidence type="ECO:0000313" key="14">
    <source>
        <dbReference type="EMBL" id="AAM25735.1"/>
    </source>
</evidence>
<dbReference type="eggNOG" id="COG1404">
    <property type="taxonomic scope" value="Bacteria"/>
</dbReference>
<keyword evidence="4 10" id="KW-0645">Protease</keyword>
<evidence type="ECO:0000256" key="1">
    <source>
        <dbReference type="ARBA" id="ARBA00011073"/>
    </source>
</evidence>
<dbReference type="Gene3D" id="2.60.40.1710">
    <property type="entry name" value="Subtilisin-like superfamily"/>
    <property type="match status" value="1"/>
</dbReference>
<dbReference type="PROSITE" id="PS00136">
    <property type="entry name" value="SUBTILASE_ASP"/>
    <property type="match status" value="1"/>
</dbReference>
<reference evidence="14 15" key="1">
    <citation type="journal article" date="2002" name="Genome Res.">
        <title>A complete sequence of the T. tengcongensis genome.</title>
        <authorList>
            <person name="Bao Q."/>
            <person name="Tian Y."/>
            <person name="Li W."/>
            <person name="Xu Z."/>
            <person name="Xuan Z."/>
            <person name="Hu S."/>
            <person name="Dong W."/>
            <person name="Yang J."/>
            <person name="Chen Y."/>
            <person name="Xue Y."/>
            <person name="Xu Y."/>
            <person name="Lai X."/>
            <person name="Huang L."/>
            <person name="Dong X."/>
            <person name="Ma Y."/>
            <person name="Ling L."/>
            <person name="Tan H."/>
            <person name="Chen R."/>
            <person name="Wang J."/>
            <person name="Yu J."/>
            <person name="Yang H."/>
        </authorList>
    </citation>
    <scope>NUCLEOTIDE SEQUENCE [LARGE SCALE GENOMIC DNA]</scope>
    <source>
        <strain evidence="15">DSM 15242 / JCM 11007 / NBRC 100824 / MB4</strain>
    </source>
</reference>